<dbReference type="RefSeq" id="WP_115569068.1">
    <property type="nucleotide sequence ID" value="NZ_NXLV01000002.1"/>
</dbReference>
<keyword evidence="1" id="KW-0812">Transmembrane</keyword>
<gene>
    <name evidence="3" type="ORF">CQA58_02105</name>
</gene>
<comment type="caution">
    <text evidence="3">The sequence shown here is derived from an EMBL/GenBank/DDBJ whole genome shotgun (WGS) entry which is preliminary data.</text>
</comment>
<keyword evidence="1" id="KW-0472">Membrane</keyword>
<protein>
    <recommendedName>
        <fullName evidence="2">SH3b domain-containing protein</fullName>
    </recommendedName>
</protein>
<feature type="domain" description="SH3b" evidence="2">
    <location>
        <begin position="95"/>
        <end position="142"/>
    </location>
</feature>
<evidence type="ECO:0000313" key="3">
    <source>
        <dbReference type="EMBL" id="RDU71858.1"/>
    </source>
</evidence>
<dbReference type="InterPro" id="IPR003646">
    <property type="entry name" value="SH3-like_bac-type"/>
</dbReference>
<keyword evidence="1" id="KW-1133">Transmembrane helix</keyword>
<proteinExistence type="predicted"/>
<evidence type="ECO:0000313" key="4">
    <source>
        <dbReference type="Proteomes" id="UP000257045"/>
    </source>
</evidence>
<dbReference type="AlphaFoldDB" id="A0A3D8J2Z2"/>
<keyword evidence="4" id="KW-1185">Reference proteome</keyword>
<feature type="transmembrane region" description="Helical" evidence="1">
    <location>
        <begin position="20"/>
        <end position="39"/>
    </location>
</feature>
<sequence length="144" mass="16201">MNLDLHAKSPFERIRLFLKLYSLPVFVAIFGIATYCMAYDKAYEYKSQHKAPTLAQISKPQIAPQITQEIQAPQVVEAIVEPRDEALGEYFVDASALNVRSHASTQAKINAKLYRSASVEVIAVEGEWAQLENGWVLLKYLSRA</sequence>
<dbReference type="Gene3D" id="2.30.30.40">
    <property type="entry name" value="SH3 Domains"/>
    <property type="match status" value="1"/>
</dbReference>
<reference evidence="3 4" key="1">
    <citation type="submission" date="2018-04" db="EMBL/GenBank/DDBJ databases">
        <title>Novel Campyloabacter and Helicobacter Species and Strains.</title>
        <authorList>
            <person name="Mannion A.J."/>
            <person name="Shen Z."/>
            <person name="Fox J.G."/>
        </authorList>
    </citation>
    <scope>NUCLEOTIDE SEQUENCE [LARGE SCALE GENOMIC DNA]</scope>
    <source>
        <strain evidence="3 4">MIT 04-9366</strain>
    </source>
</reference>
<evidence type="ECO:0000259" key="2">
    <source>
        <dbReference type="Pfam" id="PF08239"/>
    </source>
</evidence>
<dbReference type="EMBL" id="NXLV01000002">
    <property type="protein sequence ID" value="RDU71858.1"/>
    <property type="molecule type" value="Genomic_DNA"/>
</dbReference>
<organism evidence="3 4">
    <name type="scientific">Helicobacter brantae</name>
    <dbReference type="NCBI Taxonomy" id="375927"/>
    <lineage>
        <taxon>Bacteria</taxon>
        <taxon>Pseudomonadati</taxon>
        <taxon>Campylobacterota</taxon>
        <taxon>Epsilonproteobacteria</taxon>
        <taxon>Campylobacterales</taxon>
        <taxon>Helicobacteraceae</taxon>
        <taxon>Helicobacter</taxon>
    </lineage>
</organism>
<accession>A0A3D8J2Z2</accession>
<name>A0A3D8J2Z2_9HELI</name>
<dbReference type="Pfam" id="PF08239">
    <property type="entry name" value="SH3_3"/>
    <property type="match status" value="1"/>
</dbReference>
<dbReference type="Proteomes" id="UP000257045">
    <property type="component" value="Unassembled WGS sequence"/>
</dbReference>
<evidence type="ECO:0000256" key="1">
    <source>
        <dbReference type="SAM" id="Phobius"/>
    </source>
</evidence>
<dbReference type="OrthoDB" id="5330150at2"/>